<gene>
    <name evidence="10" type="ORF">ET33_12960</name>
</gene>
<keyword evidence="4" id="KW-0547">Nucleotide-binding</keyword>
<dbReference type="Gene3D" id="3.30.565.10">
    <property type="entry name" value="Histidine kinase-like ATPase, C-terminal domain"/>
    <property type="match status" value="1"/>
</dbReference>
<dbReference type="Pfam" id="PF02518">
    <property type="entry name" value="HATPase_c"/>
    <property type="match status" value="1"/>
</dbReference>
<keyword evidence="8" id="KW-0812">Transmembrane</keyword>
<dbReference type="PANTHER" id="PTHR43065">
    <property type="entry name" value="SENSOR HISTIDINE KINASE"/>
    <property type="match status" value="1"/>
</dbReference>
<dbReference type="EC" id="2.7.13.3" evidence="2"/>
<evidence type="ECO:0000256" key="4">
    <source>
        <dbReference type="ARBA" id="ARBA00022741"/>
    </source>
</evidence>
<dbReference type="GO" id="GO:0000160">
    <property type="term" value="P:phosphorelay signal transduction system"/>
    <property type="evidence" value="ECO:0007669"/>
    <property type="project" value="UniProtKB-KW"/>
</dbReference>
<proteinExistence type="predicted"/>
<keyword evidence="7" id="KW-0902">Two-component regulatory system</keyword>
<keyword evidence="8" id="KW-1133">Transmembrane helix</keyword>
<keyword evidence="11" id="KW-1185">Reference proteome</keyword>
<comment type="caution">
    <text evidence="10">The sequence shown here is derived from an EMBL/GenBank/DDBJ whole genome shotgun (WGS) entry which is preliminary data.</text>
</comment>
<accession>A0A081PA76</accession>
<feature type="transmembrane region" description="Helical" evidence="8">
    <location>
        <begin position="153"/>
        <end position="176"/>
    </location>
</feature>
<evidence type="ECO:0000313" key="10">
    <source>
        <dbReference type="EMBL" id="KEQ27599.1"/>
    </source>
</evidence>
<dbReference type="InterPro" id="IPR036890">
    <property type="entry name" value="HATPase_C_sf"/>
</dbReference>
<evidence type="ECO:0000256" key="2">
    <source>
        <dbReference type="ARBA" id="ARBA00012438"/>
    </source>
</evidence>
<evidence type="ECO:0000256" key="5">
    <source>
        <dbReference type="ARBA" id="ARBA00022777"/>
    </source>
</evidence>
<dbReference type="EMBL" id="JNVM01000002">
    <property type="protein sequence ID" value="KEQ27599.1"/>
    <property type="molecule type" value="Genomic_DNA"/>
</dbReference>
<dbReference type="Proteomes" id="UP000028123">
    <property type="component" value="Unassembled WGS sequence"/>
</dbReference>
<keyword evidence="6" id="KW-0067">ATP-binding</keyword>
<feature type="transmembrane region" description="Helical" evidence="8">
    <location>
        <begin position="88"/>
        <end position="108"/>
    </location>
</feature>
<sequence>MRRFLKNETMQILLIALTTAIGAEIKVYPFHGDYFRMGLGASTFLFFLLFMRHLPYLKIGIITGIFSVCFQGTEWLTHSTPLSFTASLQNNVAAGVYYIVFALCMDRLRTTIHEYNPLRLGGLVSGIDLISNGAELFLRWLLLGVNVMDWDDWLLLLILTVVRSYFVIGLYSSIMIGQMRVLHAEKEKRMEQMLHVGTGLYGETFYLQKSMGTIEAITEQSYLLYSKLKEENLERYGQEALSIAQQIHEVKKDSQRILAGLTKLYDSEIVVDMSLAEMLGFVVKANHKYSRMFQKKIKFTTDLSADYRTADFIPLLTIVNNLVSNAVEAIQEHGTIGVRVYEDTAETVFVVSDTGCGIRESHRGIIFQPGFTTKYNESGVAAAGIGLSHVRDIVHSLDGEIAVGSSEEGIGTTFIVRLPTFKLRSASNVV</sequence>
<dbReference type="PRINTS" id="PR00344">
    <property type="entry name" value="BCTRLSENSOR"/>
</dbReference>
<organism evidence="10 11">
    <name type="scientific">Paenibacillus tyrfis</name>
    <dbReference type="NCBI Taxonomy" id="1501230"/>
    <lineage>
        <taxon>Bacteria</taxon>
        <taxon>Bacillati</taxon>
        <taxon>Bacillota</taxon>
        <taxon>Bacilli</taxon>
        <taxon>Bacillales</taxon>
        <taxon>Paenibacillaceae</taxon>
        <taxon>Paenibacillus</taxon>
    </lineage>
</organism>
<evidence type="ECO:0000256" key="8">
    <source>
        <dbReference type="SAM" id="Phobius"/>
    </source>
</evidence>
<dbReference type="eggNOG" id="COG3290">
    <property type="taxonomic scope" value="Bacteria"/>
</dbReference>
<dbReference type="InterPro" id="IPR003594">
    <property type="entry name" value="HATPase_dom"/>
</dbReference>
<dbReference type="InterPro" id="IPR005467">
    <property type="entry name" value="His_kinase_dom"/>
</dbReference>
<evidence type="ECO:0000256" key="7">
    <source>
        <dbReference type="ARBA" id="ARBA00023012"/>
    </source>
</evidence>
<evidence type="ECO:0000256" key="1">
    <source>
        <dbReference type="ARBA" id="ARBA00000085"/>
    </source>
</evidence>
<name>A0A081PA76_9BACL</name>
<dbReference type="PROSITE" id="PS50109">
    <property type="entry name" value="HIS_KIN"/>
    <property type="match status" value="1"/>
</dbReference>
<dbReference type="OrthoDB" id="1674512at2"/>
<evidence type="ECO:0000256" key="6">
    <source>
        <dbReference type="ARBA" id="ARBA00022840"/>
    </source>
</evidence>
<evidence type="ECO:0000256" key="3">
    <source>
        <dbReference type="ARBA" id="ARBA00022679"/>
    </source>
</evidence>
<dbReference type="GO" id="GO:0005524">
    <property type="term" value="F:ATP binding"/>
    <property type="evidence" value="ECO:0007669"/>
    <property type="project" value="UniProtKB-KW"/>
</dbReference>
<dbReference type="PANTHER" id="PTHR43065:SF46">
    <property type="entry name" value="C4-DICARBOXYLATE TRANSPORT SENSOR PROTEIN DCTB"/>
    <property type="match status" value="1"/>
</dbReference>
<feature type="domain" description="Histidine kinase" evidence="9">
    <location>
        <begin position="261"/>
        <end position="422"/>
    </location>
</feature>
<protein>
    <recommendedName>
        <fullName evidence="2">histidine kinase</fullName>
        <ecNumber evidence="2">2.7.13.3</ecNumber>
    </recommendedName>
</protein>
<dbReference type="SMART" id="SM00387">
    <property type="entry name" value="HATPase_c"/>
    <property type="match status" value="1"/>
</dbReference>
<dbReference type="GO" id="GO:0004673">
    <property type="term" value="F:protein histidine kinase activity"/>
    <property type="evidence" value="ECO:0007669"/>
    <property type="project" value="UniProtKB-EC"/>
</dbReference>
<evidence type="ECO:0000259" key="9">
    <source>
        <dbReference type="PROSITE" id="PS50109"/>
    </source>
</evidence>
<keyword evidence="5 10" id="KW-0418">Kinase</keyword>
<reference evidence="10 11" key="1">
    <citation type="submission" date="2014-06" db="EMBL/GenBank/DDBJ databases">
        <title>Draft genome sequence of Paenibacillus sp. MSt1.</title>
        <authorList>
            <person name="Aw Y.K."/>
            <person name="Ong K.S."/>
            <person name="Gan H.M."/>
            <person name="Lee S.M."/>
        </authorList>
    </citation>
    <scope>NUCLEOTIDE SEQUENCE [LARGE SCALE GENOMIC DNA]</scope>
    <source>
        <strain evidence="10 11">MSt1</strain>
    </source>
</reference>
<comment type="catalytic activity">
    <reaction evidence="1">
        <text>ATP + protein L-histidine = ADP + protein N-phospho-L-histidine.</text>
        <dbReference type="EC" id="2.7.13.3"/>
    </reaction>
</comment>
<evidence type="ECO:0000313" key="11">
    <source>
        <dbReference type="Proteomes" id="UP000028123"/>
    </source>
</evidence>
<dbReference type="RefSeq" id="WP_051775015.1">
    <property type="nucleotide sequence ID" value="NZ_JNVM01000002.1"/>
</dbReference>
<dbReference type="AlphaFoldDB" id="A0A081PA76"/>
<keyword evidence="3" id="KW-0808">Transferase</keyword>
<dbReference type="SUPFAM" id="SSF55874">
    <property type="entry name" value="ATPase domain of HSP90 chaperone/DNA topoisomerase II/histidine kinase"/>
    <property type="match status" value="1"/>
</dbReference>
<keyword evidence="8" id="KW-0472">Membrane</keyword>
<dbReference type="InterPro" id="IPR004358">
    <property type="entry name" value="Sig_transdc_His_kin-like_C"/>
</dbReference>